<accession>A0A9N9K150</accession>
<organism evidence="2 3">
    <name type="scientific">Cetraspora pellucida</name>
    <dbReference type="NCBI Taxonomy" id="1433469"/>
    <lineage>
        <taxon>Eukaryota</taxon>
        <taxon>Fungi</taxon>
        <taxon>Fungi incertae sedis</taxon>
        <taxon>Mucoromycota</taxon>
        <taxon>Glomeromycotina</taxon>
        <taxon>Glomeromycetes</taxon>
        <taxon>Diversisporales</taxon>
        <taxon>Gigasporaceae</taxon>
        <taxon>Cetraspora</taxon>
    </lineage>
</organism>
<dbReference type="OrthoDB" id="5372708at2759"/>
<proteinExistence type="predicted"/>
<sequence>MIISNKNILQEIYSIKQTNRTSKPSRSPFVPKLRKKPKKSQKINIRTFADVESFEETGKIEIDDKGIDQVEEIDQIEGIDQIEEINEVDETDEISDNAKDEIKKTRADEVVGGLGCITAYLPQGNDLAGVKQHNAIHGCRSCNISSDHLTDINYNHIANACSHYQTKKQLLEIECQQTQIVKEHLATKYGLITSLGPFSILQWDQHIQSPQDIYHSIGEKAQTLLNATFNILNNSGEKAFIEYWKTIEKLSSWGRLPNPIRHHQSFMFFDVLKISMLMPFILRRFLNSYHIKKEISPTKQTKQLCILWAVEAK</sequence>
<reference evidence="2" key="1">
    <citation type="submission" date="2021-06" db="EMBL/GenBank/DDBJ databases">
        <authorList>
            <person name="Kallberg Y."/>
            <person name="Tangrot J."/>
            <person name="Rosling A."/>
        </authorList>
    </citation>
    <scope>NUCLEOTIDE SEQUENCE</scope>
    <source>
        <strain evidence="2">FL966</strain>
    </source>
</reference>
<name>A0A9N9K150_9GLOM</name>
<dbReference type="EMBL" id="CAJVQA010034345">
    <property type="protein sequence ID" value="CAG8805642.1"/>
    <property type="molecule type" value="Genomic_DNA"/>
</dbReference>
<protein>
    <submittedName>
        <fullName evidence="2">10044_t:CDS:1</fullName>
    </submittedName>
</protein>
<dbReference type="AlphaFoldDB" id="A0A9N9K150"/>
<feature type="non-terminal residue" evidence="2">
    <location>
        <position position="1"/>
    </location>
</feature>
<comment type="caution">
    <text evidence="2">The sequence shown here is derived from an EMBL/GenBank/DDBJ whole genome shotgun (WGS) entry which is preliminary data.</text>
</comment>
<dbReference type="Proteomes" id="UP000789759">
    <property type="component" value="Unassembled WGS sequence"/>
</dbReference>
<feature type="region of interest" description="Disordered" evidence="1">
    <location>
        <begin position="19"/>
        <end position="40"/>
    </location>
</feature>
<evidence type="ECO:0000256" key="1">
    <source>
        <dbReference type="SAM" id="MobiDB-lite"/>
    </source>
</evidence>
<keyword evidence="3" id="KW-1185">Reference proteome</keyword>
<evidence type="ECO:0000313" key="3">
    <source>
        <dbReference type="Proteomes" id="UP000789759"/>
    </source>
</evidence>
<evidence type="ECO:0000313" key="2">
    <source>
        <dbReference type="EMBL" id="CAG8805642.1"/>
    </source>
</evidence>
<gene>
    <name evidence="2" type="ORF">CPELLU_LOCUS18127</name>
</gene>